<proteinExistence type="predicted"/>
<accession>A0A316UUJ4</accession>
<evidence type="ECO:0000256" key="1">
    <source>
        <dbReference type="SAM" id="MobiDB-lite"/>
    </source>
</evidence>
<dbReference type="RefSeq" id="XP_025363592.1">
    <property type="nucleotide sequence ID" value="XM_025505675.1"/>
</dbReference>
<feature type="region of interest" description="Disordered" evidence="1">
    <location>
        <begin position="514"/>
        <end position="736"/>
    </location>
</feature>
<dbReference type="GO" id="GO:0008202">
    <property type="term" value="P:steroid metabolic process"/>
    <property type="evidence" value="ECO:0007669"/>
    <property type="project" value="TreeGrafter"/>
</dbReference>
<dbReference type="AlphaFoldDB" id="A0A316UUJ4"/>
<evidence type="ECO:0008006" key="4">
    <source>
        <dbReference type="Google" id="ProtNLM"/>
    </source>
</evidence>
<evidence type="ECO:0000313" key="3">
    <source>
        <dbReference type="Proteomes" id="UP000245884"/>
    </source>
</evidence>
<dbReference type="Proteomes" id="UP000245884">
    <property type="component" value="Unassembled WGS sequence"/>
</dbReference>
<feature type="compositionally biased region" description="Polar residues" evidence="1">
    <location>
        <begin position="518"/>
        <end position="535"/>
    </location>
</feature>
<feature type="region of interest" description="Disordered" evidence="1">
    <location>
        <begin position="400"/>
        <end position="426"/>
    </location>
</feature>
<dbReference type="GO" id="GO:0016491">
    <property type="term" value="F:oxidoreductase activity"/>
    <property type="evidence" value="ECO:0007669"/>
    <property type="project" value="TreeGrafter"/>
</dbReference>
<feature type="compositionally biased region" description="Low complexity" evidence="1">
    <location>
        <begin position="628"/>
        <end position="637"/>
    </location>
</feature>
<evidence type="ECO:0000313" key="2">
    <source>
        <dbReference type="EMBL" id="PWN28980.1"/>
    </source>
</evidence>
<organism evidence="2 3">
    <name type="scientific">Jaminaea rosea</name>
    <dbReference type="NCBI Taxonomy" id="1569628"/>
    <lineage>
        <taxon>Eukaryota</taxon>
        <taxon>Fungi</taxon>
        <taxon>Dikarya</taxon>
        <taxon>Basidiomycota</taxon>
        <taxon>Ustilaginomycotina</taxon>
        <taxon>Exobasidiomycetes</taxon>
        <taxon>Microstromatales</taxon>
        <taxon>Microstromatales incertae sedis</taxon>
        <taxon>Jaminaea</taxon>
    </lineage>
</organism>
<dbReference type="PANTHER" id="PTHR43313">
    <property type="entry name" value="SHORT-CHAIN DEHYDROGENASE/REDUCTASE FAMILY 9C"/>
    <property type="match status" value="1"/>
</dbReference>
<feature type="compositionally biased region" description="Polar residues" evidence="1">
    <location>
        <begin position="675"/>
        <end position="688"/>
    </location>
</feature>
<reference evidence="2 3" key="1">
    <citation type="journal article" date="2018" name="Mol. Biol. Evol.">
        <title>Broad Genomic Sampling Reveals a Smut Pathogenic Ancestry of the Fungal Clade Ustilaginomycotina.</title>
        <authorList>
            <person name="Kijpornyongpan T."/>
            <person name="Mondo S.J."/>
            <person name="Barry K."/>
            <person name="Sandor L."/>
            <person name="Lee J."/>
            <person name="Lipzen A."/>
            <person name="Pangilinan J."/>
            <person name="LaButti K."/>
            <person name="Hainaut M."/>
            <person name="Henrissat B."/>
            <person name="Grigoriev I.V."/>
            <person name="Spatafora J.W."/>
            <person name="Aime M.C."/>
        </authorList>
    </citation>
    <scope>NUCLEOTIDE SEQUENCE [LARGE SCALE GENOMIC DNA]</scope>
    <source>
        <strain evidence="2 3">MCA 5214</strain>
    </source>
</reference>
<dbReference type="GeneID" id="37027498"/>
<gene>
    <name evidence="2" type="ORF">BDZ90DRAFT_230979</name>
</gene>
<dbReference type="PANTHER" id="PTHR43313:SF1">
    <property type="entry name" value="3BETA-HYDROXYSTEROID DEHYDROGENASE DHS-16"/>
    <property type="match status" value="1"/>
</dbReference>
<sequence length="736" mass="77762">MQTLKDLEDWIETSIPSNLRDLPSNITHTVYSYSEAVYTQLTKYGNPLPSLQDIEDHLPGALTSPCKAIHNAVSPSPPPPPPPSGVWEQSTAWISVNRRGVQAAGGVAVIGIGTAWAYRSGRIWLPLLGRRSRKPAKALRTPLIKNGARKEAIVVLGGDNPLGRALALHMSSLGFVVIASVGSHSAVAAFNSIVPPSSRGYIKALQFETSDVAGSLPKFVRAVDEVLRLRFPLLSAGDPYAAPGDEVNLVGILNAISYTPPALDAPTLAGSSSQPSFQTNHAELADSLEKLVASPLCAISSLLPLLKSPTERNSSKSSREAAATHPSTTILSFLSSPVAHTSLPGAGVESVVSQAVVAGMEVIRREADEKALRLSTPSVPFIIRRSVRISTVEIDEGRPWGSAALPESESTTSSAAGRPGMPRKLSNASSWQARDAATQMVLAKVSSLLLTTDASARLRSSYRIYLPNAERHYAGQIFLWLNRATQRLMSVLPTGCIDVLLAMRRHVSLRRAGLISQGPRNANDNTTDTAQQKVKQSQLSQPSSRSHLSSQSPGAASPSHSRSSIRSSSATLSASQQRSGQGASHLRHPTSLSSEGEEEGTTSGPPSLPDSNSGESGSYHVDDDGMVSSGVLSSRSSQYEGQHGHTQRGAQAAGSEQNSFSSSATATGPWMGPASSRNSPAVPSSQSPVLEASAGGAQAGVETMPNDRTAQLGESWVRLGDSAVQEEQRPNQERKE</sequence>
<feature type="compositionally biased region" description="Basic and acidic residues" evidence="1">
    <location>
        <begin position="726"/>
        <end position="736"/>
    </location>
</feature>
<feature type="compositionally biased region" description="Polar residues" evidence="1">
    <location>
        <begin position="654"/>
        <end position="666"/>
    </location>
</feature>
<keyword evidence="3" id="KW-1185">Reference proteome</keyword>
<dbReference type="OrthoDB" id="5308060at2759"/>
<name>A0A316UUJ4_9BASI</name>
<feature type="compositionally biased region" description="Low complexity" evidence="1">
    <location>
        <begin position="536"/>
        <end position="594"/>
    </location>
</feature>
<dbReference type="STRING" id="1569628.A0A316UUJ4"/>
<protein>
    <recommendedName>
        <fullName evidence="4">DUF1776-domain-containing protein</fullName>
    </recommendedName>
</protein>
<dbReference type="EMBL" id="KZ819664">
    <property type="protein sequence ID" value="PWN28980.1"/>
    <property type="molecule type" value="Genomic_DNA"/>
</dbReference>